<name>F4B8K0_ACIHW</name>
<dbReference type="eggNOG" id="arCOG03721">
    <property type="taxonomic scope" value="Archaea"/>
</dbReference>
<accession>F4B8K0</accession>
<dbReference type="STRING" id="933801.Ahos_2081"/>
<dbReference type="EMBL" id="CP002535">
    <property type="protein sequence ID" value="AEE94952.1"/>
    <property type="molecule type" value="Genomic_DNA"/>
</dbReference>
<dbReference type="HOGENOM" id="CLU_115256_2_0_2"/>
<sequence length="117" mass="13267">MLKPKTSADVYLEEAEDYLSKGEVVQACEKYYKAAEEAILILANKYKISNINEKDKASLERIVSLLSKILGEAIVKYWATAVLLLTAKDYMDQELVKIYKNDVERLVFIADNEGVNT</sequence>
<proteinExistence type="predicted"/>
<dbReference type="Gene3D" id="1.20.120.330">
    <property type="entry name" value="Nucleotidyltransferases domain 2"/>
    <property type="match status" value="1"/>
</dbReference>
<organism evidence="1 2">
    <name type="scientific">Acidianus hospitalis (strain W1)</name>
    <dbReference type="NCBI Taxonomy" id="933801"/>
    <lineage>
        <taxon>Archaea</taxon>
        <taxon>Thermoproteota</taxon>
        <taxon>Thermoprotei</taxon>
        <taxon>Sulfolobales</taxon>
        <taxon>Sulfolobaceae</taxon>
        <taxon>Acidianus</taxon>
    </lineage>
</organism>
<dbReference type="RefSeq" id="WP_013776867.1">
    <property type="nucleotide sequence ID" value="NC_015518.1"/>
</dbReference>
<dbReference type="AlphaFoldDB" id="F4B8K0"/>
<gene>
    <name evidence="1" type="ordered locus">Ahos_2081</name>
</gene>
<keyword evidence="2" id="KW-1185">Reference proteome</keyword>
<evidence type="ECO:0000313" key="1">
    <source>
        <dbReference type="EMBL" id="AEE94952.1"/>
    </source>
</evidence>
<dbReference type="KEGG" id="aho:Ahos_2081"/>
<dbReference type="Pfam" id="PF05942">
    <property type="entry name" value="PaREP1"/>
    <property type="match status" value="1"/>
</dbReference>
<evidence type="ECO:0000313" key="2">
    <source>
        <dbReference type="Proteomes" id="UP000008458"/>
    </source>
</evidence>
<dbReference type="InterPro" id="IPR010268">
    <property type="entry name" value="PaREP1"/>
</dbReference>
<dbReference type="PANTHER" id="PTHR34237">
    <property type="entry name" value="PAREP8-RELATED"/>
    <property type="match status" value="1"/>
</dbReference>
<reference evidence="1 2" key="1">
    <citation type="journal article" date="2011" name="Extremophiles">
        <title>Genomic analysis of Acidianus hospitalis W1 a host for studying crenarchaeal virus and plasmid life cycles.</title>
        <authorList>
            <person name="You X.Y."/>
            <person name="Liu C."/>
            <person name="Wang S.Y."/>
            <person name="Jiang C.Y."/>
            <person name="Shah S.A."/>
            <person name="Prangishvili D."/>
            <person name="She Q."/>
            <person name="Liu S.J."/>
            <person name="Garrett R.A."/>
        </authorList>
    </citation>
    <scope>NUCLEOTIDE SEQUENCE [LARGE SCALE GENOMIC DNA]</scope>
    <source>
        <strain evidence="1 2">W1</strain>
    </source>
</reference>
<protein>
    <submittedName>
        <fullName evidence="1">PaREP1 family protein</fullName>
    </submittedName>
</protein>
<reference key="2">
    <citation type="journal article" date="2011" name="Extremophiles">
        <title>Genomic analyses of Acidianus hospitalis W1 a host for studying crenarchaeal virus and plasmid life cycles.</title>
        <authorList>
            <person name="You X.Y."/>
            <person name="Liu C."/>
            <person name="Wang S.Y."/>
            <person name="Jiang C.Y."/>
            <person name="Shah S.A."/>
            <person name="Prangishvili D."/>
            <person name="Liu S.J."/>
            <person name="Garrett R.A."/>
        </authorList>
    </citation>
    <scope>NUCLEOTIDE SEQUENCE</scope>
    <source>
        <strain>W1</strain>
    </source>
</reference>
<dbReference type="PANTHER" id="PTHR34237:SF4">
    <property type="entry name" value="PAREP1 FAMILY PROTEIN"/>
    <property type="match status" value="1"/>
</dbReference>
<dbReference type="Proteomes" id="UP000008458">
    <property type="component" value="Chromosome"/>
</dbReference>
<dbReference type="GeneID" id="10601581"/>